<evidence type="ECO:0000256" key="1">
    <source>
        <dbReference type="SAM" id="SignalP"/>
    </source>
</evidence>
<sequence>MKLLARVLFTLGSRLPCGLAPPREDGCFESYCRTNFFPNWK</sequence>
<name>A0A2J8UFZ0_PONAB</name>
<dbReference type="AlphaFoldDB" id="A0A2J8UFZ0"/>
<accession>A0A2J8UFZ0</accession>
<evidence type="ECO:0000313" key="2">
    <source>
        <dbReference type="EMBL" id="PNJ44188.1"/>
    </source>
</evidence>
<gene>
    <name evidence="4" type="ORF">CR201_G0028018</name>
</gene>
<dbReference type="EMBL" id="NDHI03003458">
    <property type="protein sequence ID" value="PNJ44192.1"/>
    <property type="molecule type" value="Genomic_DNA"/>
</dbReference>
<dbReference type="EMBL" id="NDHI03003458">
    <property type="protein sequence ID" value="PNJ44188.1"/>
    <property type="molecule type" value="Genomic_DNA"/>
</dbReference>
<reference evidence="4" key="1">
    <citation type="submission" date="2017-12" db="EMBL/GenBank/DDBJ databases">
        <title>High-resolution comparative analysis of great ape genomes.</title>
        <authorList>
            <person name="Pollen A."/>
            <person name="Hastie A."/>
            <person name="Hormozdiari F."/>
            <person name="Dougherty M."/>
            <person name="Liu R."/>
            <person name="Chaisson M."/>
            <person name="Hoppe E."/>
            <person name="Hill C."/>
            <person name="Pang A."/>
            <person name="Hillier L."/>
            <person name="Baker C."/>
            <person name="Armstrong J."/>
            <person name="Shendure J."/>
            <person name="Paten B."/>
            <person name="Wilson R."/>
            <person name="Chao H."/>
            <person name="Schneider V."/>
            <person name="Ventura M."/>
            <person name="Kronenberg Z."/>
            <person name="Murali S."/>
            <person name="Gordon D."/>
            <person name="Cantsilieris S."/>
            <person name="Munson K."/>
            <person name="Nelson B."/>
            <person name="Raja A."/>
            <person name="Underwood J."/>
            <person name="Diekhans M."/>
            <person name="Fiddes I."/>
            <person name="Haussler D."/>
            <person name="Eichler E."/>
        </authorList>
    </citation>
    <scope>NUCLEOTIDE SEQUENCE [LARGE SCALE GENOMIC DNA]</scope>
    <source>
        <strain evidence="4">Susie</strain>
    </source>
</reference>
<keyword evidence="1" id="KW-0732">Signal</keyword>
<feature type="signal peptide" evidence="1">
    <location>
        <begin position="1"/>
        <end position="20"/>
    </location>
</feature>
<dbReference type="EMBL" id="NDHI03003458">
    <property type="protein sequence ID" value="PNJ44190.1"/>
    <property type="molecule type" value="Genomic_DNA"/>
</dbReference>
<evidence type="ECO:0000313" key="4">
    <source>
        <dbReference type="EMBL" id="PNJ44192.1"/>
    </source>
</evidence>
<proteinExistence type="predicted"/>
<evidence type="ECO:0000313" key="3">
    <source>
        <dbReference type="EMBL" id="PNJ44190.1"/>
    </source>
</evidence>
<comment type="caution">
    <text evidence="4">The sequence shown here is derived from an EMBL/GenBank/DDBJ whole genome shotgun (WGS) entry which is preliminary data.</text>
</comment>
<organism evidence="4">
    <name type="scientific">Pongo abelii</name>
    <name type="common">Sumatran orangutan</name>
    <name type="synonym">Pongo pygmaeus abelii</name>
    <dbReference type="NCBI Taxonomy" id="9601"/>
    <lineage>
        <taxon>Eukaryota</taxon>
        <taxon>Metazoa</taxon>
        <taxon>Chordata</taxon>
        <taxon>Craniata</taxon>
        <taxon>Vertebrata</taxon>
        <taxon>Euteleostomi</taxon>
        <taxon>Mammalia</taxon>
        <taxon>Eutheria</taxon>
        <taxon>Euarchontoglires</taxon>
        <taxon>Primates</taxon>
        <taxon>Haplorrhini</taxon>
        <taxon>Catarrhini</taxon>
        <taxon>Hominidae</taxon>
        <taxon>Pongo</taxon>
    </lineage>
</organism>
<protein>
    <submittedName>
        <fullName evidence="2">DECR1 isoform 2</fullName>
    </submittedName>
    <submittedName>
        <fullName evidence="3">DECR1 isoform 4</fullName>
    </submittedName>
    <submittedName>
        <fullName evidence="4">DECR1 isoform 7</fullName>
    </submittedName>
</protein>
<feature type="chain" id="PRO_5014560520" evidence="1">
    <location>
        <begin position="21"/>
        <end position="41"/>
    </location>
</feature>